<dbReference type="InterPro" id="IPR006674">
    <property type="entry name" value="HD_domain"/>
</dbReference>
<sequence>MKDHFYKQILDYSPIGLIYQRIIVNEHGIPEDFEFLMVNKVVETLLRRPATQIVGLRASQFFSDDQESFLQWREEFANPGDHEPGSEKTVFLKSFKRWFRINMVGVEKNYRTIFLTDVSNEVTKINHLETELKHYSKNAETRQKKEEELRVLSYRDALTGLGNRRLYDKEQKKLDREANYPITLIMADVNGLKLANDGFGHEAGDALLLKFSAILKAECPADACIARVGGDEFLILLAKTDGKKAKALIDRLNSLNSKLEVNHLILSYALGFSVKTHTTQNMEDIYREAEERMYRHKATNNSKMRSQSVDLILASLFEKYHSEKLHARRVSILSKSLAGELGFPPEAVVQVGLAGLLHDIGKIGINDEILNKQGQIDVFERMEMEKHSELGHRILASVNDYLEIADYILAHHERWDGKGYPKGLKAAEIPEVSRILALAEAYDAMTNKRSYNRELSKLEAISELQACAGKQFDPEYAKVFVERVLKSPWPQ</sequence>
<dbReference type="Gene3D" id="1.10.3210.10">
    <property type="entry name" value="Hypothetical protein af1432"/>
    <property type="match status" value="1"/>
</dbReference>
<protein>
    <submittedName>
        <fullName evidence="4">Diguanylate cyclase</fullName>
    </submittedName>
</protein>
<keyword evidence="5" id="KW-1185">Reference proteome</keyword>
<dbReference type="EMBL" id="WJBE01000001">
    <property type="protein sequence ID" value="MBC3898406.1"/>
    <property type="molecule type" value="Genomic_DNA"/>
</dbReference>
<dbReference type="InterPro" id="IPR000160">
    <property type="entry name" value="GGDEF_dom"/>
</dbReference>
<dbReference type="PANTHER" id="PTHR43155:SF2">
    <property type="entry name" value="CYCLIC DI-GMP PHOSPHODIESTERASE PA4108"/>
    <property type="match status" value="1"/>
</dbReference>
<dbReference type="CDD" id="cd00077">
    <property type="entry name" value="HDc"/>
    <property type="match status" value="1"/>
</dbReference>
<name>A0ABR6YT82_9FIRM</name>
<proteinExistence type="predicted"/>
<dbReference type="NCBIfam" id="TIGR00277">
    <property type="entry name" value="HDIG"/>
    <property type="match status" value="1"/>
</dbReference>
<dbReference type="InterPro" id="IPR029787">
    <property type="entry name" value="Nucleotide_cyclase"/>
</dbReference>
<dbReference type="SMART" id="SM00267">
    <property type="entry name" value="GGDEF"/>
    <property type="match status" value="1"/>
</dbReference>
<dbReference type="InterPro" id="IPR037522">
    <property type="entry name" value="HD_GYP_dom"/>
</dbReference>
<dbReference type="PANTHER" id="PTHR43155">
    <property type="entry name" value="CYCLIC DI-GMP PHOSPHODIESTERASE PA4108-RELATED"/>
    <property type="match status" value="1"/>
</dbReference>
<dbReference type="SMART" id="SM00471">
    <property type="entry name" value="HDc"/>
    <property type="match status" value="1"/>
</dbReference>
<dbReference type="InterPro" id="IPR043128">
    <property type="entry name" value="Rev_trsase/Diguanyl_cyclase"/>
</dbReference>
<organism evidence="4 5">
    <name type="scientific">Acetobacterium malicum</name>
    <dbReference type="NCBI Taxonomy" id="52692"/>
    <lineage>
        <taxon>Bacteria</taxon>
        <taxon>Bacillati</taxon>
        <taxon>Bacillota</taxon>
        <taxon>Clostridia</taxon>
        <taxon>Eubacteriales</taxon>
        <taxon>Eubacteriaceae</taxon>
        <taxon>Acetobacterium</taxon>
    </lineage>
</organism>
<dbReference type="PROSITE" id="PS50887">
    <property type="entry name" value="GGDEF"/>
    <property type="match status" value="1"/>
</dbReference>
<dbReference type="NCBIfam" id="TIGR00254">
    <property type="entry name" value="GGDEF"/>
    <property type="match status" value="1"/>
</dbReference>
<dbReference type="InterPro" id="IPR006675">
    <property type="entry name" value="HDIG_dom"/>
</dbReference>
<evidence type="ECO:0000259" key="2">
    <source>
        <dbReference type="PROSITE" id="PS51831"/>
    </source>
</evidence>
<evidence type="ECO:0000259" key="1">
    <source>
        <dbReference type="PROSITE" id="PS50887"/>
    </source>
</evidence>
<dbReference type="Pfam" id="PF13487">
    <property type="entry name" value="HD_5"/>
    <property type="match status" value="1"/>
</dbReference>
<dbReference type="CDD" id="cd01949">
    <property type="entry name" value="GGDEF"/>
    <property type="match status" value="1"/>
</dbReference>
<accession>A0ABR6YT82</accession>
<gene>
    <name evidence="4" type="ORF">GH811_02085</name>
</gene>
<feature type="domain" description="HD" evidence="2">
    <location>
        <begin position="323"/>
        <end position="445"/>
    </location>
</feature>
<dbReference type="PROSITE" id="PS51831">
    <property type="entry name" value="HD"/>
    <property type="match status" value="1"/>
</dbReference>
<dbReference type="Gene3D" id="3.30.450.20">
    <property type="entry name" value="PAS domain"/>
    <property type="match status" value="1"/>
</dbReference>
<dbReference type="Gene3D" id="3.30.70.270">
    <property type="match status" value="1"/>
</dbReference>
<evidence type="ECO:0000259" key="3">
    <source>
        <dbReference type="PROSITE" id="PS51832"/>
    </source>
</evidence>
<dbReference type="RefSeq" id="WP_186893062.1">
    <property type="nucleotide sequence ID" value="NZ_WJBE01000001.1"/>
</dbReference>
<dbReference type="SUPFAM" id="SSF109604">
    <property type="entry name" value="HD-domain/PDEase-like"/>
    <property type="match status" value="1"/>
</dbReference>
<dbReference type="InterPro" id="IPR003607">
    <property type="entry name" value="HD/PDEase_dom"/>
</dbReference>
<dbReference type="PROSITE" id="PS51832">
    <property type="entry name" value="HD_GYP"/>
    <property type="match status" value="1"/>
</dbReference>
<evidence type="ECO:0000313" key="4">
    <source>
        <dbReference type="EMBL" id="MBC3898406.1"/>
    </source>
</evidence>
<dbReference type="Proteomes" id="UP000622405">
    <property type="component" value="Unassembled WGS sequence"/>
</dbReference>
<dbReference type="Pfam" id="PF00990">
    <property type="entry name" value="GGDEF"/>
    <property type="match status" value="1"/>
</dbReference>
<dbReference type="SUPFAM" id="SSF55073">
    <property type="entry name" value="Nucleotide cyclase"/>
    <property type="match status" value="1"/>
</dbReference>
<comment type="caution">
    <text evidence="4">The sequence shown here is derived from an EMBL/GenBank/DDBJ whole genome shotgun (WGS) entry which is preliminary data.</text>
</comment>
<evidence type="ECO:0000313" key="5">
    <source>
        <dbReference type="Proteomes" id="UP000622405"/>
    </source>
</evidence>
<reference evidence="4 5" key="1">
    <citation type="journal article" date="2020" name="mSystems">
        <title>Defining Genomic and Predicted Metabolic Features of the Acetobacterium Genus.</title>
        <authorList>
            <person name="Ross D.E."/>
            <person name="Marshall C.W."/>
            <person name="Gulliver D."/>
            <person name="May H.D."/>
            <person name="Norman R.S."/>
        </authorList>
    </citation>
    <scope>NUCLEOTIDE SEQUENCE [LARGE SCALE GENOMIC DNA]</scope>
    <source>
        <strain evidence="4 5">DSM 4132</strain>
    </source>
</reference>
<feature type="domain" description="HD-GYP" evidence="3">
    <location>
        <begin position="301"/>
        <end position="491"/>
    </location>
</feature>
<feature type="domain" description="GGDEF" evidence="1">
    <location>
        <begin position="180"/>
        <end position="309"/>
    </location>
</feature>